<evidence type="ECO:0000313" key="4">
    <source>
        <dbReference type="EMBL" id="KFI25142.1"/>
    </source>
</evidence>
<dbReference type="eggNOG" id="COG2226">
    <property type="taxonomic scope" value="Bacteria"/>
</dbReference>
<dbReference type="GO" id="GO:0008146">
    <property type="term" value="F:sulfotransferase activity"/>
    <property type="evidence" value="ECO:0007669"/>
    <property type="project" value="InterPro"/>
</dbReference>
<dbReference type="EMBL" id="JFZB01000027">
    <property type="protein sequence ID" value="KFI25142.1"/>
    <property type="molecule type" value="Genomic_DNA"/>
</dbReference>
<name>A0A086XSZ2_9RHOB</name>
<dbReference type="RefSeq" id="WP_036638738.1">
    <property type="nucleotide sequence ID" value="NZ_JFZB01000027.1"/>
</dbReference>
<keyword evidence="2" id="KW-0325">Glycoprotein</keyword>
<keyword evidence="1" id="KW-0808">Transferase</keyword>
<dbReference type="PANTHER" id="PTHR10605">
    <property type="entry name" value="HEPARAN SULFATE SULFOTRANSFERASE"/>
    <property type="match status" value="1"/>
</dbReference>
<evidence type="ECO:0000313" key="5">
    <source>
        <dbReference type="Proteomes" id="UP000028824"/>
    </source>
</evidence>
<gene>
    <name evidence="4" type="ORF">CG50_06155</name>
</gene>
<feature type="domain" description="Sulfotransferase" evidence="3">
    <location>
        <begin position="9"/>
        <end position="201"/>
    </location>
</feature>
<evidence type="ECO:0000259" key="3">
    <source>
        <dbReference type="Pfam" id="PF00685"/>
    </source>
</evidence>
<dbReference type="Proteomes" id="UP000028824">
    <property type="component" value="Unassembled WGS sequence"/>
</dbReference>
<comment type="caution">
    <text evidence="4">The sequence shown here is derived from an EMBL/GenBank/DDBJ whole genome shotgun (WGS) entry which is preliminary data.</text>
</comment>
<dbReference type="InterPro" id="IPR027417">
    <property type="entry name" value="P-loop_NTPase"/>
</dbReference>
<sequence>MSGPPRLSFMICGVQKGGTTALWHFLRSHPQIGFGPRKEMHFFDDESRDWSNPSWDDLERPYAHHPAGRILGDATPIYTYWPSSLGRIRRYNPGMRLIVSLRHPVERAYSHWRMATARGQETLPFGEAIRAGRRRLDTGDERALRVFSYVERGFYTPQLDRLFALFPASQVLLLRQADLQSHPAGTLNRVYDFLGLPRPERMPAPETVFSHMGHAVAALSAEDAACLQALHAGDLRQLRARYGIVL</sequence>
<dbReference type="InterPro" id="IPR000863">
    <property type="entry name" value="Sulfotransferase_dom"/>
</dbReference>
<dbReference type="Pfam" id="PF00685">
    <property type="entry name" value="Sulfotransfer_1"/>
    <property type="match status" value="1"/>
</dbReference>
<organism evidence="4 5">
    <name type="scientific">Paenirhodobacter enshiensis</name>
    <dbReference type="NCBI Taxonomy" id="1105367"/>
    <lineage>
        <taxon>Bacteria</taxon>
        <taxon>Pseudomonadati</taxon>
        <taxon>Pseudomonadota</taxon>
        <taxon>Alphaproteobacteria</taxon>
        <taxon>Rhodobacterales</taxon>
        <taxon>Rhodobacter group</taxon>
        <taxon>Paenirhodobacter</taxon>
    </lineage>
</organism>
<dbReference type="SUPFAM" id="SSF52540">
    <property type="entry name" value="P-loop containing nucleoside triphosphate hydrolases"/>
    <property type="match status" value="1"/>
</dbReference>
<evidence type="ECO:0000256" key="1">
    <source>
        <dbReference type="ARBA" id="ARBA00022679"/>
    </source>
</evidence>
<dbReference type="PANTHER" id="PTHR10605:SF56">
    <property type="entry name" value="BIFUNCTIONAL HEPARAN SULFATE N-DEACETYLASE_N-SULFOTRANSFERASE"/>
    <property type="match status" value="1"/>
</dbReference>
<accession>A0A086XSZ2</accession>
<dbReference type="InterPro" id="IPR037359">
    <property type="entry name" value="NST/OST"/>
</dbReference>
<dbReference type="AlphaFoldDB" id="A0A086XSZ2"/>
<dbReference type="Gene3D" id="3.40.50.300">
    <property type="entry name" value="P-loop containing nucleotide triphosphate hydrolases"/>
    <property type="match status" value="1"/>
</dbReference>
<keyword evidence="5" id="KW-1185">Reference proteome</keyword>
<dbReference type="OrthoDB" id="7210452at2"/>
<reference evidence="4 5" key="1">
    <citation type="submission" date="2014-03" db="EMBL/GenBank/DDBJ databases">
        <title>Genome of Paenirhodobacter enshiensis DW2-9.</title>
        <authorList>
            <person name="Wang D."/>
            <person name="Wang G."/>
        </authorList>
    </citation>
    <scope>NUCLEOTIDE SEQUENCE [LARGE SCALE GENOMIC DNA]</scope>
    <source>
        <strain evidence="4 5">DW2-9</strain>
    </source>
</reference>
<proteinExistence type="predicted"/>
<evidence type="ECO:0000256" key="2">
    <source>
        <dbReference type="ARBA" id="ARBA00023180"/>
    </source>
</evidence>
<dbReference type="STRING" id="1105367.CG50_06155"/>
<protein>
    <recommendedName>
        <fullName evidence="3">Sulfotransferase domain-containing protein</fullName>
    </recommendedName>
</protein>